<proteinExistence type="predicted"/>
<dbReference type="PROSITE" id="PS50994">
    <property type="entry name" value="INTEGRASE"/>
    <property type="match status" value="1"/>
</dbReference>
<dbReference type="PANTHER" id="PTHR47331:SF5">
    <property type="entry name" value="RIBONUCLEASE H"/>
    <property type="match status" value="1"/>
</dbReference>
<keyword evidence="3" id="KW-1185">Reference proteome</keyword>
<evidence type="ECO:0000313" key="3">
    <source>
        <dbReference type="Proteomes" id="UP000693946"/>
    </source>
</evidence>
<sequence length="759" mass="87162">MTDKSSIVNCHRAVGLKVRGYCSQECIELPPAYTQDYIPLEKNSIPTRDTASRWVHLLSVAEEMPDLLNCPVGLLIGYDCARALKPKEVMSGEEHEPYAVKTALGWSIVGATMPCTNTRNETGFCHRISVKELPPITPTSVIKALEMDFLDKNPKDKTISQEDIQFLNVLNEKIKHNEEGHLEMPLPFKARPQLPSNKQLATVRLKHLRRKMEKNPKYREDYIKFMDNVFRDDQRTPELLVGDPEVKVLKTDTVEQDSFLKRLSRISDWNTALNVIARIQRLAHKDKTGPISVEERREATLVLIRAAQREAFEAELKWFSQKSMKLPKTHKMQQLDPIFENGLLRVGGRLRISSASLELRHPVILPKEGIVTQLILDHCHKKTQHQGRGQTLNELRANGFWILGASKLVAKYIKNCVTCRKVRGPTEQQRMADLPSDRVEPSPPFSYAGIDCFGPFYTKQGRKEHKRYGLLFTCLSSRAIHIEMLEDLTTDAFLNALRCFIAIRGAVRQIRSDQGTNFLGAKNELKKGLMALDKDRIVTFLARKQCDFLMNVPEASHMGGIWERQIRTVRSVMSTVLAQANGRLDDTSLRTFFYEAMSIVNSRPLTTDTINDPKSVEPLTPNHLLTMKSIVPLPPPGNFVKEDLYARKRWRRVQYLSEQFWSRWRKEYLANISLRQRWHVPRRNVRVGDVVIVKEDNVPRNEWRLARVVEARKEDDGLVRKVKIQIGHSKLGKQGERLTQPTFLERPVQKLVVLVEQNT</sequence>
<dbReference type="Pfam" id="PF17921">
    <property type="entry name" value="Integrase_H2C2"/>
    <property type="match status" value="1"/>
</dbReference>
<feature type="domain" description="Integrase catalytic" evidence="1">
    <location>
        <begin position="439"/>
        <end position="629"/>
    </location>
</feature>
<dbReference type="GO" id="GO:0015074">
    <property type="term" value="P:DNA integration"/>
    <property type="evidence" value="ECO:0007669"/>
    <property type="project" value="InterPro"/>
</dbReference>
<dbReference type="InterPro" id="IPR041588">
    <property type="entry name" value="Integrase_H2C2"/>
</dbReference>
<accession>A0AAV6SB57</accession>
<evidence type="ECO:0000313" key="2">
    <source>
        <dbReference type="EMBL" id="KAG7515125.1"/>
    </source>
</evidence>
<dbReference type="Pfam" id="PF18701">
    <property type="entry name" value="DUF5641"/>
    <property type="match status" value="1"/>
</dbReference>
<dbReference type="Proteomes" id="UP000693946">
    <property type="component" value="Linkage Group LG13"/>
</dbReference>
<dbReference type="InterPro" id="IPR040676">
    <property type="entry name" value="DUF5641"/>
</dbReference>
<dbReference type="AlphaFoldDB" id="A0AAV6SB57"/>
<comment type="caution">
    <text evidence="2">The sequence shown here is derived from an EMBL/GenBank/DDBJ whole genome shotgun (WGS) entry which is preliminary data.</text>
</comment>
<name>A0AAV6SB57_SOLSE</name>
<organism evidence="2 3">
    <name type="scientific">Solea senegalensis</name>
    <name type="common">Senegalese sole</name>
    <dbReference type="NCBI Taxonomy" id="28829"/>
    <lineage>
        <taxon>Eukaryota</taxon>
        <taxon>Metazoa</taxon>
        <taxon>Chordata</taxon>
        <taxon>Craniata</taxon>
        <taxon>Vertebrata</taxon>
        <taxon>Euteleostomi</taxon>
        <taxon>Actinopterygii</taxon>
        <taxon>Neopterygii</taxon>
        <taxon>Teleostei</taxon>
        <taxon>Neoteleostei</taxon>
        <taxon>Acanthomorphata</taxon>
        <taxon>Carangaria</taxon>
        <taxon>Pleuronectiformes</taxon>
        <taxon>Pleuronectoidei</taxon>
        <taxon>Soleidae</taxon>
        <taxon>Solea</taxon>
    </lineage>
</organism>
<reference evidence="2 3" key="1">
    <citation type="journal article" date="2021" name="Sci. Rep.">
        <title>Chromosome anchoring in Senegalese sole (Solea senegalensis) reveals sex-associated markers and genome rearrangements in flatfish.</title>
        <authorList>
            <person name="Guerrero-Cozar I."/>
            <person name="Gomez-Garrido J."/>
            <person name="Berbel C."/>
            <person name="Martinez-Blanch J.F."/>
            <person name="Alioto T."/>
            <person name="Claros M.G."/>
            <person name="Gagnaire P.A."/>
            <person name="Manchado M."/>
        </authorList>
    </citation>
    <scope>NUCLEOTIDE SEQUENCE [LARGE SCALE GENOMIC DNA]</scope>
    <source>
        <strain evidence="2">Sse05_10M</strain>
    </source>
</reference>
<evidence type="ECO:0000259" key="1">
    <source>
        <dbReference type="PROSITE" id="PS50994"/>
    </source>
</evidence>
<dbReference type="InterPro" id="IPR001584">
    <property type="entry name" value="Integrase_cat-core"/>
</dbReference>
<protein>
    <recommendedName>
        <fullName evidence="1">Integrase catalytic domain-containing protein</fullName>
    </recommendedName>
</protein>
<gene>
    <name evidence="2" type="ORF">JOB18_000561</name>
</gene>
<dbReference type="PANTHER" id="PTHR47331">
    <property type="entry name" value="PHD-TYPE DOMAIN-CONTAINING PROTEIN"/>
    <property type="match status" value="1"/>
</dbReference>
<dbReference type="EMBL" id="JAGKHQ010000005">
    <property type="protein sequence ID" value="KAG7515125.1"/>
    <property type="molecule type" value="Genomic_DNA"/>
</dbReference>